<dbReference type="EMBL" id="SGWX01000001">
    <property type="protein sequence ID" value="RZS62323.1"/>
    <property type="molecule type" value="Genomic_DNA"/>
</dbReference>
<evidence type="ECO:0000256" key="2">
    <source>
        <dbReference type="ARBA" id="ARBA00022729"/>
    </source>
</evidence>
<proteinExistence type="predicted"/>
<keyword evidence="5" id="KW-0449">Lipoprotein</keyword>
<dbReference type="InterPro" id="IPR006059">
    <property type="entry name" value="SBP"/>
</dbReference>
<comment type="caution">
    <text evidence="7">The sequence shown here is derived from an EMBL/GenBank/DDBJ whole genome shotgun (WGS) entry which is preliminary data.</text>
</comment>
<sequence>MRMTKRPMMAAAAAAVIAAALSACGPAAGDAPAAGATAGDGGATTLDLLVFNALHADFYQEMATAWNARNPDRGIVLEPRVLPLQEMHNQLQMAFTAGQQIPDIVDIEVMRFPNFTIGTQVLYDLAPYAEPYLDDLVQARLDLYTHGGMLLGLPTHVGATVAFYNVPLLESAGVDWTAIETWDDFRDAGVKLHAETGAHLGSAGTSGGFTHHLLVGQHEADYTDDEGILKLTTPEVVAAFEMLQEMHATGVLGIIPGGTPDSEEGFAAIANGDFGAVIMPVWFGSRFINYMPDLAGQIAVAVPPTLPGSDVVTIGGGGTGTAVPLASEHRELAAEFVAFAKLSEQANVRVWELLGFDPVNTSVWSDEAVTHNPDNRFVQYFYNNPFDALLEMRGSVGLLASQRTHSWPEVIAVMNSEILDSILESGVPAADALERAEAALRNTLRQ</sequence>
<accession>A0A4Q7M5K6</accession>
<keyword evidence="4" id="KW-0564">Palmitate</keyword>
<dbReference type="SUPFAM" id="SSF53850">
    <property type="entry name" value="Periplasmic binding protein-like II"/>
    <property type="match status" value="1"/>
</dbReference>
<name>A0A4Q7M5K6_9MICO</name>
<evidence type="ECO:0000313" key="8">
    <source>
        <dbReference type="Proteomes" id="UP000293852"/>
    </source>
</evidence>
<feature type="chain" id="PRO_5038429339" evidence="6">
    <location>
        <begin position="28"/>
        <end position="446"/>
    </location>
</feature>
<evidence type="ECO:0000256" key="6">
    <source>
        <dbReference type="SAM" id="SignalP"/>
    </source>
</evidence>
<evidence type="ECO:0000256" key="4">
    <source>
        <dbReference type="ARBA" id="ARBA00023139"/>
    </source>
</evidence>
<evidence type="ECO:0000313" key="7">
    <source>
        <dbReference type="EMBL" id="RZS62323.1"/>
    </source>
</evidence>
<reference evidence="7 8" key="1">
    <citation type="submission" date="2019-02" db="EMBL/GenBank/DDBJ databases">
        <title>Sequencing the genomes of 1000 actinobacteria strains.</title>
        <authorList>
            <person name="Klenk H.-P."/>
        </authorList>
    </citation>
    <scope>NUCLEOTIDE SEQUENCE [LARGE SCALE GENOMIC DNA]</scope>
    <source>
        <strain evidence="7 8">DSM 16932</strain>
    </source>
</reference>
<keyword evidence="2 6" id="KW-0732">Signal</keyword>
<dbReference type="Gene3D" id="3.40.190.10">
    <property type="entry name" value="Periplasmic binding protein-like II"/>
    <property type="match status" value="1"/>
</dbReference>
<dbReference type="PROSITE" id="PS51257">
    <property type="entry name" value="PROKAR_LIPOPROTEIN"/>
    <property type="match status" value="1"/>
</dbReference>
<gene>
    <name evidence="7" type="ORF">EV386_2655</name>
</gene>
<keyword evidence="1" id="KW-1003">Cell membrane</keyword>
<dbReference type="InterPro" id="IPR050490">
    <property type="entry name" value="Bact_solute-bd_prot1"/>
</dbReference>
<dbReference type="OrthoDB" id="1650177at2"/>
<evidence type="ECO:0000256" key="1">
    <source>
        <dbReference type="ARBA" id="ARBA00022475"/>
    </source>
</evidence>
<dbReference type="Proteomes" id="UP000293852">
    <property type="component" value="Unassembled WGS sequence"/>
</dbReference>
<evidence type="ECO:0000256" key="5">
    <source>
        <dbReference type="ARBA" id="ARBA00023288"/>
    </source>
</evidence>
<evidence type="ECO:0000256" key="3">
    <source>
        <dbReference type="ARBA" id="ARBA00023136"/>
    </source>
</evidence>
<dbReference type="RefSeq" id="WP_130415684.1">
    <property type="nucleotide sequence ID" value="NZ_SGWX01000001.1"/>
</dbReference>
<dbReference type="AlphaFoldDB" id="A0A4Q7M5K6"/>
<keyword evidence="8" id="KW-1185">Reference proteome</keyword>
<feature type="signal peptide" evidence="6">
    <location>
        <begin position="1"/>
        <end position="27"/>
    </location>
</feature>
<dbReference type="PANTHER" id="PTHR43649:SF33">
    <property type="entry name" value="POLYGALACTURONAN_RHAMNOGALACTURONAN-BINDING PROTEIN YTCQ"/>
    <property type="match status" value="1"/>
</dbReference>
<keyword evidence="3" id="KW-0472">Membrane</keyword>
<organism evidence="7 8">
    <name type="scientific">Xylanimonas ulmi</name>
    <dbReference type="NCBI Taxonomy" id="228973"/>
    <lineage>
        <taxon>Bacteria</taxon>
        <taxon>Bacillati</taxon>
        <taxon>Actinomycetota</taxon>
        <taxon>Actinomycetes</taxon>
        <taxon>Micrococcales</taxon>
        <taxon>Promicromonosporaceae</taxon>
        <taxon>Xylanimonas</taxon>
    </lineage>
</organism>
<protein>
    <submittedName>
        <fullName evidence="7">Carbohydrate ABC transporter substrate-binding protein (CUT1 family)</fullName>
    </submittedName>
</protein>
<dbReference type="InterPro" id="IPR006311">
    <property type="entry name" value="TAT_signal"/>
</dbReference>
<dbReference type="Pfam" id="PF01547">
    <property type="entry name" value="SBP_bac_1"/>
    <property type="match status" value="1"/>
</dbReference>
<dbReference type="PANTHER" id="PTHR43649">
    <property type="entry name" value="ARABINOSE-BINDING PROTEIN-RELATED"/>
    <property type="match status" value="1"/>
</dbReference>
<dbReference type="PROSITE" id="PS51318">
    <property type="entry name" value="TAT"/>
    <property type="match status" value="1"/>
</dbReference>